<keyword evidence="14" id="KW-1185">Reference proteome</keyword>
<evidence type="ECO:0000256" key="10">
    <source>
        <dbReference type="ARBA" id="ARBA00023237"/>
    </source>
</evidence>
<accession>A0A1W6ZFA7</accession>
<keyword evidence="10" id="KW-0998">Cell outer membrane</keyword>
<dbReference type="InterPro" id="IPR023614">
    <property type="entry name" value="Porin_dom_sf"/>
</dbReference>
<keyword evidence="3" id="KW-0813">Transport</keyword>
<dbReference type="SUPFAM" id="SSF56935">
    <property type="entry name" value="Porins"/>
    <property type="match status" value="1"/>
</dbReference>
<dbReference type="GO" id="GO:0006811">
    <property type="term" value="P:monoatomic ion transport"/>
    <property type="evidence" value="ECO:0007669"/>
    <property type="project" value="UniProtKB-KW"/>
</dbReference>
<evidence type="ECO:0000256" key="1">
    <source>
        <dbReference type="ARBA" id="ARBA00004571"/>
    </source>
</evidence>
<dbReference type="PANTHER" id="PTHR34501">
    <property type="entry name" value="PROTEIN YDDL-RELATED"/>
    <property type="match status" value="1"/>
</dbReference>
<dbReference type="InterPro" id="IPR050298">
    <property type="entry name" value="Gram-neg_bact_OMP"/>
</dbReference>
<dbReference type="GO" id="GO:0015288">
    <property type="term" value="F:porin activity"/>
    <property type="evidence" value="ECO:0007669"/>
    <property type="project" value="UniProtKB-KW"/>
</dbReference>
<keyword evidence="8" id="KW-0626">Porin</keyword>
<keyword evidence="7" id="KW-0406">Ion transport</keyword>
<evidence type="ECO:0000256" key="8">
    <source>
        <dbReference type="ARBA" id="ARBA00023114"/>
    </source>
</evidence>
<evidence type="ECO:0000259" key="12">
    <source>
        <dbReference type="Pfam" id="PF13609"/>
    </source>
</evidence>
<dbReference type="PANTHER" id="PTHR34501:SF9">
    <property type="entry name" value="MAJOR OUTER MEMBRANE PROTEIN P.IA"/>
    <property type="match status" value="1"/>
</dbReference>
<evidence type="ECO:0000256" key="7">
    <source>
        <dbReference type="ARBA" id="ARBA00023065"/>
    </source>
</evidence>
<evidence type="ECO:0000313" key="14">
    <source>
        <dbReference type="Proteomes" id="UP000194161"/>
    </source>
</evidence>
<dbReference type="AlphaFoldDB" id="A0A1W6ZFA7"/>
<dbReference type="InterPro" id="IPR033900">
    <property type="entry name" value="Gram_neg_porin_domain"/>
</dbReference>
<comment type="subcellular location">
    <subcellularLocation>
        <location evidence="1">Cell outer membrane</location>
        <topology evidence="1">Multi-pass membrane protein</topology>
    </subcellularLocation>
</comment>
<dbReference type="STRING" id="463040.CAL15_16405"/>
<dbReference type="KEGG" id="bgm:CAL15_16405"/>
<evidence type="ECO:0000313" key="13">
    <source>
        <dbReference type="EMBL" id="ARP95820.1"/>
    </source>
</evidence>
<dbReference type="Pfam" id="PF13609">
    <property type="entry name" value="Porin_4"/>
    <property type="match status" value="1"/>
</dbReference>
<evidence type="ECO:0000256" key="4">
    <source>
        <dbReference type="ARBA" id="ARBA00022452"/>
    </source>
</evidence>
<dbReference type="RefSeq" id="WP_086079580.1">
    <property type="nucleotide sequence ID" value="NZ_CP021111.1"/>
</dbReference>
<comment type="subunit">
    <text evidence="2">Homotrimer.</text>
</comment>
<keyword evidence="4" id="KW-1134">Transmembrane beta strand</keyword>
<dbReference type="CDD" id="cd00342">
    <property type="entry name" value="gram_neg_porins"/>
    <property type="match status" value="1"/>
</dbReference>
<sequence>MKAVLLAALAMAAAPAWAQSTATLYGRMDLTVQYLNRSGGGLPGASSVNMASDTNYWGLQGTEQIGEQRAYYRIEAGFQPNTGRGGGALFDRESYVGWAGPAGNVQIGGQFAPAVTLTGRLDPFQRSMNGLIQNLMQVNAGNANRGTLSHKDNAVQYISPKLGGFTARAMYSFANNWSGSLDVTRSRALGLEYAAGRLYAALSWEGSQLARPNAEGGLRARSQDTVFLGAVYDFGDFKLHGMLLHNKLEGEATAFGHMLGLTTGLQSGTVRLSWTSRNLRHEAGSRASVYALGYTYPLSKRTTAYTSLAYLHNGDRARYNLWPDSRSRSVTEPGQSTTGFQIGLRHMF</sequence>
<dbReference type="Gene3D" id="2.40.160.10">
    <property type="entry name" value="Porin"/>
    <property type="match status" value="1"/>
</dbReference>
<protein>
    <recommendedName>
        <fullName evidence="12">Porin domain-containing protein</fullName>
    </recommendedName>
</protein>
<evidence type="ECO:0000256" key="5">
    <source>
        <dbReference type="ARBA" id="ARBA00022692"/>
    </source>
</evidence>
<dbReference type="EMBL" id="CP021111">
    <property type="protein sequence ID" value="ARP95820.1"/>
    <property type="molecule type" value="Genomic_DNA"/>
</dbReference>
<evidence type="ECO:0000256" key="3">
    <source>
        <dbReference type="ARBA" id="ARBA00022448"/>
    </source>
</evidence>
<feature type="signal peptide" evidence="11">
    <location>
        <begin position="1"/>
        <end position="18"/>
    </location>
</feature>
<proteinExistence type="predicted"/>
<keyword evidence="6 11" id="KW-0732">Signal</keyword>
<dbReference type="Proteomes" id="UP000194161">
    <property type="component" value="Chromosome"/>
</dbReference>
<keyword evidence="9" id="KW-0472">Membrane</keyword>
<dbReference type="OrthoDB" id="8520696at2"/>
<evidence type="ECO:0000256" key="2">
    <source>
        <dbReference type="ARBA" id="ARBA00011233"/>
    </source>
</evidence>
<organism evidence="13 14">
    <name type="scientific">Bordetella genomosp. 13</name>
    <dbReference type="NCBI Taxonomy" id="463040"/>
    <lineage>
        <taxon>Bacteria</taxon>
        <taxon>Pseudomonadati</taxon>
        <taxon>Pseudomonadota</taxon>
        <taxon>Betaproteobacteria</taxon>
        <taxon>Burkholderiales</taxon>
        <taxon>Alcaligenaceae</taxon>
        <taxon>Bordetella</taxon>
    </lineage>
</organism>
<dbReference type="GO" id="GO:0009279">
    <property type="term" value="C:cell outer membrane"/>
    <property type="evidence" value="ECO:0007669"/>
    <property type="project" value="UniProtKB-SubCell"/>
</dbReference>
<feature type="domain" description="Porin" evidence="12">
    <location>
        <begin position="6"/>
        <end position="315"/>
    </location>
</feature>
<dbReference type="GO" id="GO:0046930">
    <property type="term" value="C:pore complex"/>
    <property type="evidence" value="ECO:0007669"/>
    <property type="project" value="UniProtKB-KW"/>
</dbReference>
<keyword evidence="5" id="KW-0812">Transmembrane</keyword>
<evidence type="ECO:0000256" key="11">
    <source>
        <dbReference type="SAM" id="SignalP"/>
    </source>
</evidence>
<evidence type="ECO:0000256" key="9">
    <source>
        <dbReference type="ARBA" id="ARBA00023136"/>
    </source>
</evidence>
<name>A0A1W6ZFA7_9BORD</name>
<evidence type="ECO:0000256" key="6">
    <source>
        <dbReference type="ARBA" id="ARBA00022729"/>
    </source>
</evidence>
<reference evidence="13 14" key="1">
    <citation type="submission" date="2017-05" db="EMBL/GenBank/DDBJ databases">
        <title>Complete and WGS of Bordetella genogroups.</title>
        <authorList>
            <person name="Spilker T."/>
            <person name="LiPuma J."/>
        </authorList>
    </citation>
    <scope>NUCLEOTIDE SEQUENCE [LARGE SCALE GENOMIC DNA]</scope>
    <source>
        <strain evidence="13 14">AU7206</strain>
    </source>
</reference>
<gene>
    <name evidence="13" type="ORF">CAL15_16405</name>
</gene>
<feature type="chain" id="PRO_5013094495" description="Porin domain-containing protein" evidence="11">
    <location>
        <begin position="19"/>
        <end position="348"/>
    </location>
</feature>